<dbReference type="AlphaFoldDB" id="A0A0P1I5X3"/>
<dbReference type="GO" id="GO:0008818">
    <property type="term" value="F:cobalamin 5'-phosphate synthase activity"/>
    <property type="evidence" value="ECO:0007669"/>
    <property type="project" value="UniProtKB-UniRule"/>
</dbReference>
<dbReference type="HAMAP" id="MF_00719">
    <property type="entry name" value="CobS"/>
    <property type="match status" value="1"/>
</dbReference>
<dbReference type="Pfam" id="PF02654">
    <property type="entry name" value="CobS"/>
    <property type="match status" value="1"/>
</dbReference>
<comment type="pathway">
    <text evidence="3 19">Cofactor biosynthesis; adenosylcobalamin biosynthesis; adenosylcobalamin from cob(II)yrinate a,c-diamide: step 7/7.</text>
</comment>
<evidence type="ECO:0000256" key="3">
    <source>
        <dbReference type="ARBA" id="ARBA00004663"/>
    </source>
</evidence>
<dbReference type="GO" id="GO:0051073">
    <property type="term" value="F:adenosylcobinamide-GDP ribazoletransferase activity"/>
    <property type="evidence" value="ECO:0007669"/>
    <property type="project" value="UniProtKB-UniRule"/>
</dbReference>
<comment type="catalytic activity">
    <reaction evidence="17 19">
        <text>alpha-ribazole + adenosylcob(III)inamide-GDP = adenosylcob(III)alamin + GMP + H(+)</text>
        <dbReference type="Rhea" id="RHEA:16049"/>
        <dbReference type="ChEBI" id="CHEBI:10329"/>
        <dbReference type="ChEBI" id="CHEBI:15378"/>
        <dbReference type="ChEBI" id="CHEBI:18408"/>
        <dbReference type="ChEBI" id="CHEBI:58115"/>
        <dbReference type="ChEBI" id="CHEBI:60487"/>
        <dbReference type="EC" id="2.7.8.26"/>
    </reaction>
</comment>
<keyword evidence="12 19" id="KW-1133">Transmembrane helix</keyword>
<evidence type="ECO:0000256" key="16">
    <source>
        <dbReference type="ARBA" id="ARBA00032853"/>
    </source>
</evidence>
<reference evidence="21" key="1">
    <citation type="submission" date="2015-09" db="EMBL/GenBank/DDBJ databases">
        <authorList>
            <person name="Rodrigo-Torres L."/>
            <person name="Arahal D.R."/>
        </authorList>
    </citation>
    <scope>NUCLEOTIDE SEQUENCE [LARGE SCALE GENOMIC DNA]</scope>
    <source>
        <strain evidence="21">CECT 5091</strain>
    </source>
</reference>
<dbReference type="GO" id="GO:0005886">
    <property type="term" value="C:plasma membrane"/>
    <property type="evidence" value="ECO:0007669"/>
    <property type="project" value="UniProtKB-SubCell"/>
</dbReference>
<evidence type="ECO:0000256" key="2">
    <source>
        <dbReference type="ARBA" id="ARBA00004651"/>
    </source>
</evidence>
<keyword evidence="11 19" id="KW-0460">Magnesium</keyword>
<dbReference type="EMBL" id="CYUD01000003">
    <property type="protein sequence ID" value="CUJ92304.1"/>
    <property type="molecule type" value="Genomic_DNA"/>
</dbReference>
<dbReference type="GO" id="GO:0009236">
    <property type="term" value="P:cobalamin biosynthetic process"/>
    <property type="evidence" value="ECO:0007669"/>
    <property type="project" value="UniProtKB-UniRule"/>
</dbReference>
<dbReference type="PANTHER" id="PTHR34148">
    <property type="entry name" value="ADENOSYLCOBINAMIDE-GDP RIBAZOLETRANSFERASE"/>
    <property type="match status" value="1"/>
</dbReference>
<accession>A0A0P1I5X3</accession>
<evidence type="ECO:0000256" key="4">
    <source>
        <dbReference type="ARBA" id="ARBA00010561"/>
    </source>
</evidence>
<comment type="function">
    <text evidence="14 19">Joins adenosylcobinamide-GDP and alpha-ribazole to generate adenosylcobalamin (Ado-cobalamin). Also synthesizes adenosylcobalamin 5'-phosphate from adenosylcobinamide-GDP and alpha-ribazole 5'-phosphate.</text>
</comment>
<keyword evidence="21" id="KW-1185">Reference proteome</keyword>
<evidence type="ECO:0000256" key="18">
    <source>
        <dbReference type="ARBA" id="ARBA00049504"/>
    </source>
</evidence>
<keyword evidence="7 19" id="KW-1003">Cell membrane</keyword>
<evidence type="ECO:0000256" key="19">
    <source>
        <dbReference type="HAMAP-Rule" id="MF_00719"/>
    </source>
</evidence>
<evidence type="ECO:0000256" key="13">
    <source>
        <dbReference type="ARBA" id="ARBA00023136"/>
    </source>
</evidence>
<evidence type="ECO:0000256" key="12">
    <source>
        <dbReference type="ARBA" id="ARBA00022989"/>
    </source>
</evidence>
<evidence type="ECO:0000256" key="9">
    <source>
        <dbReference type="ARBA" id="ARBA00022679"/>
    </source>
</evidence>
<proteinExistence type="inferred from homology"/>
<evidence type="ECO:0000256" key="15">
    <source>
        <dbReference type="ARBA" id="ARBA00032605"/>
    </source>
</evidence>
<organism evidence="20 21">
    <name type="scientific">Ruegeria denitrificans</name>
    <dbReference type="NCBI Taxonomy" id="1715692"/>
    <lineage>
        <taxon>Bacteria</taxon>
        <taxon>Pseudomonadati</taxon>
        <taxon>Pseudomonadota</taxon>
        <taxon>Alphaproteobacteria</taxon>
        <taxon>Rhodobacterales</taxon>
        <taxon>Roseobacteraceae</taxon>
        <taxon>Ruegeria</taxon>
    </lineage>
</organism>
<evidence type="ECO:0000256" key="7">
    <source>
        <dbReference type="ARBA" id="ARBA00022475"/>
    </source>
</evidence>
<evidence type="ECO:0000256" key="5">
    <source>
        <dbReference type="ARBA" id="ARBA00013200"/>
    </source>
</evidence>
<keyword evidence="9 19" id="KW-0808">Transferase</keyword>
<comment type="similarity">
    <text evidence="4 19">Belongs to the CobS family.</text>
</comment>
<gene>
    <name evidence="20" type="primary">cobS_2</name>
    <name evidence="19" type="synonym">cobS</name>
    <name evidence="20" type="ORF">RUE5091_01204</name>
</gene>
<feature type="transmembrane region" description="Helical" evidence="19">
    <location>
        <begin position="222"/>
        <end position="239"/>
    </location>
</feature>
<feature type="transmembrane region" description="Helical" evidence="19">
    <location>
        <begin position="199"/>
        <end position="216"/>
    </location>
</feature>
<dbReference type="EC" id="2.7.8.26" evidence="5 19"/>
<keyword evidence="8 19" id="KW-0169">Cobalamin biosynthesis</keyword>
<comment type="cofactor">
    <cofactor evidence="1 19">
        <name>Mg(2+)</name>
        <dbReference type="ChEBI" id="CHEBI:18420"/>
    </cofactor>
</comment>
<evidence type="ECO:0000313" key="20">
    <source>
        <dbReference type="EMBL" id="CUJ92304.1"/>
    </source>
</evidence>
<evidence type="ECO:0000256" key="11">
    <source>
        <dbReference type="ARBA" id="ARBA00022842"/>
    </source>
</evidence>
<evidence type="ECO:0000256" key="17">
    <source>
        <dbReference type="ARBA" id="ARBA00048623"/>
    </source>
</evidence>
<feature type="transmembrane region" description="Helical" evidence="19">
    <location>
        <begin position="54"/>
        <end position="77"/>
    </location>
</feature>
<dbReference type="STRING" id="1715692.RUE5091_01204"/>
<dbReference type="InterPro" id="IPR003805">
    <property type="entry name" value="CobS"/>
</dbReference>
<dbReference type="NCBIfam" id="TIGR00317">
    <property type="entry name" value="cobS"/>
    <property type="match status" value="1"/>
</dbReference>
<evidence type="ECO:0000313" key="21">
    <source>
        <dbReference type="Proteomes" id="UP000051260"/>
    </source>
</evidence>
<keyword evidence="13 19" id="KW-0472">Membrane</keyword>
<keyword evidence="10 19" id="KW-0812">Transmembrane</keyword>
<comment type="subcellular location">
    <subcellularLocation>
        <location evidence="2 19">Cell membrane</location>
        <topology evidence="2 19">Multi-pass membrane protein</topology>
    </subcellularLocation>
</comment>
<dbReference type="PANTHER" id="PTHR34148:SF1">
    <property type="entry name" value="ADENOSYLCOBINAMIDE-GDP RIBAZOLETRANSFERASE"/>
    <property type="match status" value="1"/>
</dbReference>
<evidence type="ECO:0000256" key="10">
    <source>
        <dbReference type="ARBA" id="ARBA00022692"/>
    </source>
</evidence>
<dbReference type="UniPathway" id="UPA00148">
    <property type="reaction ID" value="UER00238"/>
</dbReference>
<name>A0A0P1I5X3_9RHOB</name>
<protein>
    <recommendedName>
        <fullName evidence="6 19">Adenosylcobinamide-GDP ribazoletransferase</fullName>
        <ecNumber evidence="5 19">2.7.8.26</ecNumber>
    </recommendedName>
    <alternativeName>
        <fullName evidence="16 19">Cobalamin synthase</fullName>
    </alternativeName>
    <alternativeName>
        <fullName evidence="15 19">Cobalamin-5'-phosphate synthase</fullName>
    </alternativeName>
</protein>
<feature type="transmembrane region" description="Helical" evidence="19">
    <location>
        <begin position="25"/>
        <end position="42"/>
    </location>
</feature>
<feature type="transmembrane region" description="Helical" evidence="19">
    <location>
        <begin position="159"/>
        <end position="178"/>
    </location>
</feature>
<comment type="catalytic activity">
    <reaction evidence="18 19">
        <text>alpha-ribazole 5'-phosphate + adenosylcob(III)inamide-GDP = adenosylcob(III)alamin 5'-phosphate + GMP + H(+)</text>
        <dbReference type="Rhea" id="RHEA:23560"/>
        <dbReference type="ChEBI" id="CHEBI:15378"/>
        <dbReference type="ChEBI" id="CHEBI:57918"/>
        <dbReference type="ChEBI" id="CHEBI:58115"/>
        <dbReference type="ChEBI" id="CHEBI:60487"/>
        <dbReference type="ChEBI" id="CHEBI:60493"/>
        <dbReference type="EC" id="2.7.8.26"/>
    </reaction>
</comment>
<feature type="transmembrane region" description="Helical" evidence="19">
    <location>
        <begin position="83"/>
        <end position="103"/>
    </location>
</feature>
<sequence length="270" mass="27821">MFNRSVQSNKTPKGAGVHKNDTKLFSVWDIPLALVLLTRLPLPRLPEKTFARQADAAWAFPVAGLIIGLLACVAGWAAMAVNLPAAVSAVILVAVLIVTTGAMHEDGLADTVDGLWGGFTQERRLEIMKDSHIGTYGVLALIFAQLMRVALIATLLMAGAYGVILVACILSRAVMPVLMNALPHARKNGLSHSVGAPRVATVLAGFGLAVLCAVLLMGTAVALPLLVAALAVIVLAGIAKAKIGGQSGDILGASQQLAELAFLTAAAAAL</sequence>
<evidence type="ECO:0000256" key="1">
    <source>
        <dbReference type="ARBA" id="ARBA00001946"/>
    </source>
</evidence>
<evidence type="ECO:0000256" key="8">
    <source>
        <dbReference type="ARBA" id="ARBA00022573"/>
    </source>
</evidence>
<evidence type="ECO:0000256" key="14">
    <source>
        <dbReference type="ARBA" id="ARBA00025228"/>
    </source>
</evidence>
<evidence type="ECO:0000256" key="6">
    <source>
        <dbReference type="ARBA" id="ARBA00015850"/>
    </source>
</evidence>
<dbReference type="Proteomes" id="UP000051260">
    <property type="component" value="Unassembled WGS sequence"/>
</dbReference>